<gene>
    <name evidence="7" type="ORF">HLH35_19445</name>
</gene>
<name>A0A7W4J3V3_9PROT</name>
<dbReference type="PANTHER" id="PTHR10201">
    <property type="entry name" value="MATRIX METALLOPROTEINASE"/>
    <property type="match status" value="1"/>
</dbReference>
<keyword evidence="3" id="KW-0378">Hydrolase</keyword>
<evidence type="ECO:0000256" key="5">
    <source>
        <dbReference type="ARBA" id="ARBA00023049"/>
    </source>
</evidence>
<dbReference type="SMART" id="SM00235">
    <property type="entry name" value="ZnMc"/>
    <property type="match status" value="1"/>
</dbReference>
<dbReference type="InterPro" id="IPR006026">
    <property type="entry name" value="Peptidase_Metallo"/>
</dbReference>
<sequence length="1100" mass="112262">MTILKRTLRAYGQLASGVAANNTFFGNVANQNLESYYSSQNSGSTIGFANYQLTVAYELERQDWSMLSSQNGLVLTEAQVAQEHAVVFNNMNIPLSYWGGTIEQYSDISFMQNFGTAWEESSVVDTGDFGNPSWSQWSSAAWNFVGAFARGFAQQFSQNGSFTVPSFTSTGLKEGIAVFEGELNVVLQVLNAGIRYEWSEAANILIPNASASEVTFKNANGSMVADVRSVTNGDTKGYISEGGIFAAVGTDLQGNDSLVTATANDGSGVSQGNVTADGIVDIASPNQSVVGTDGSQIVLSGSGDMVNVSSGQVTIATNTQAGVSGSGDTITENAGDALAIFGGGSSISTNGNARVWLTQTGDNYSTVWGSNLGYGTAADGETEGVYLDNNTRVNVVGSQDQLVVGTGAALAIFGGGSSISTNGNARVWLTQTGNNYSTVWGSNLGYGTAADGETEGVYLDNNTRVNVVGSQDQLVVGTGAALAIFGGGSSITTNGNARVWLTQTGNNYSTVWGSNLGNGTAADGEAEGVYLDNNSQATVNGNDDQISAGTGAVLTINGTGDTVTSGDGGTVTLYDASNDSFTPGSNATIDIGGGSNNDSFNMEGTGDTVDVVGSDETIGGAIYGASEETFTFADNTSGNTLDGNDDQISAGTSASLTIDGTGDTVSNGNGSTLTLSNASNNSFTPGSNATINIGGGSNNNGFNMVGTGDTVIDDGSNNTFNGAIAGANDETFAFGDNSSGNVVTGSNLAIHLGNNLSLTVTGNNDTFTGGDGDRLNIVGSNDTVNTNDALVTFSGSDDKVIGTGDAESGGAYTYTTTYVTSYTYTVFYGLDAGVTKPVNAIGQYDLSHGLSADAADMAWSLDEQAIRAGTGDPGAVAPSLLVGGLVDSHHPVTWSFSETAPRGIPLYGGTIQGAYQAAVEQALDTWSKASGIDFEQVSDSASSDIRIGWGNLDTTNTGVAGVTLLRASAGTLRPGTMIELETPLQDPLTQTSPGAFTYAGSSVGLEQLALHEIGHALGLAESASPTSIMYPLLGTHNITLNTSDMSDIAVLYHTAHDAAATSSMIQAMASFTGAATPAHTSVLSSPSNAEPLLSVPAHTS</sequence>
<evidence type="ECO:0000313" key="8">
    <source>
        <dbReference type="Proteomes" id="UP000577891"/>
    </source>
</evidence>
<dbReference type="PRINTS" id="PR00138">
    <property type="entry name" value="MATRIXIN"/>
</dbReference>
<dbReference type="AlphaFoldDB" id="A0A7W4J3V3"/>
<evidence type="ECO:0000256" key="3">
    <source>
        <dbReference type="ARBA" id="ARBA00022801"/>
    </source>
</evidence>
<keyword evidence="2" id="KW-0479">Metal-binding</keyword>
<dbReference type="GO" id="GO:0006508">
    <property type="term" value="P:proteolysis"/>
    <property type="evidence" value="ECO:0007669"/>
    <property type="project" value="UniProtKB-KW"/>
</dbReference>
<comment type="caution">
    <text evidence="7">The sequence shown here is derived from an EMBL/GenBank/DDBJ whole genome shotgun (WGS) entry which is preliminary data.</text>
</comment>
<proteinExistence type="predicted"/>
<keyword evidence="8" id="KW-1185">Reference proteome</keyword>
<feature type="domain" description="Peptidase metallopeptidase" evidence="6">
    <location>
        <begin position="896"/>
        <end position="1054"/>
    </location>
</feature>
<dbReference type="InterPro" id="IPR021190">
    <property type="entry name" value="Pept_M10A"/>
</dbReference>
<accession>A0A7W4J3V3</accession>
<dbReference type="SUPFAM" id="SSF55486">
    <property type="entry name" value="Metalloproteases ('zincins'), catalytic domain"/>
    <property type="match status" value="1"/>
</dbReference>
<dbReference type="RefSeq" id="WP_182980705.1">
    <property type="nucleotide sequence ID" value="NZ_BAABGB010000045.1"/>
</dbReference>
<dbReference type="InterPro" id="IPR024079">
    <property type="entry name" value="MetalloPept_cat_dom_sf"/>
</dbReference>
<evidence type="ECO:0000256" key="1">
    <source>
        <dbReference type="ARBA" id="ARBA00022670"/>
    </source>
</evidence>
<dbReference type="GO" id="GO:0031012">
    <property type="term" value="C:extracellular matrix"/>
    <property type="evidence" value="ECO:0007669"/>
    <property type="project" value="InterPro"/>
</dbReference>
<organism evidence="7 8">
    <name type="scientific">Gluconacetobacter asukensis</name>
    <dbReference type="NCBI Taxonomy" id="1017181"/>
    <lineage>
        <taxon>Bacteria</taxon>
        <taxon>Pseudomonadati</taxon>
        <taxon>Pseudomonadota</taxon>
        <taxon>Alphaproteobacteria</taxon>
        <taxon>Acetobacterales</taxon>
        <taxon>Acetobacteraceae</taxon>
        <taxon>Gluconacetobacter</taxon>
    </lineage>
</organism>
<dbReference type="EMBL" id="JABEQE010000037">
    <property type="protein sequence ID" value="MBB2174250.1"/>
    <property type="molecule type" value="Genomic_DNA"/>
</dbReference>
<evidence type="ECO:0000313" key="7">
    <source>
        <dbReference type="EMBL" id="MBB2174250.1"/>
    </source>
</evidence>
<evidence type="ECO:0000256" key="2">
    <source>
        <dbReference type="ARBA" id="ARBA00022723"/>
    </source>
</evidence>
<protein>
    <submittedName>
        <fullName evidence="7">Matrixin family metalloprotease</fullName>
    </submittedName>
</protein>
<dbReference type="Proteomes" id="UP000577891">
    <property type="component" value="Unassembled WGS sequence"/>
</dbReference>
<dbReference type="GO" id="GO:0008270">
    <property type="term" value="F:zinc ion binding"/>
    <property type="evidence" value="ECO:0007669"/>
    <property type="project" value="InterPro"/>
</dbReference>
<keyword evidence="5 7" id="KW-0482">Metalloprotease</keyword>
<dbReference type="Gene3D" id="3.40.390.10">
    <property type="entry name" value="Collagenase (Catalytic Domain)"/>
    <property type="match status" value="1"/>
</dbReference>
<evidence type="ECO:0000256" key="4">
    <source>
        <dbReference type="ARBA" id="ARBA00022833"/>
    </source>
</evidence>
<evidence type="ECO:0000259" key="6">
    <source>
        <dbReference type="SMART" id="SM00235"/>
    </source>
</evidence>
<dbReference type="Pfam" id="PF00413">
    <property type="entry name" value="Peptidase_M10"/>
    <property type="match status" value="1"/>
</dbReference>
<dbReference type="GO" id="GO:0004222">
    <property type="term" value="F:metalloendopeptidase activity"/>
    <property type="evidence" value="ECO:0007669"/>
    <property type="project" value="InterPro"/>
</dbReference>
<reference evidence="7 8" key="1">
    <citation type="submission" date="2020-04" db="EMBL/GenBank/DDBJ databases">
        <title>Description of novel Gluconacetobacter.</title>
        <authorList>
            <person name="Sombolestani A."/>
        </authorList>
    </citation>
    <scope>NUCLEOTIDE SEQUENCE [LARGE SCALE GENOMIC DNA]</scope>
    <source>
        <strain evidence="7 8">LMG 27724</strain>
    </source>
</reference>
<dbReference type="InterPro" id="IPR001818">
    <property type="entry name" value="Pept_M10_metallopeptidase"/>
</dbReference>
<keyword evidence="1 7" id="KW-0645">Protease</keyword>
<keyword evidence="4" id="KW-0862">Zinc</keyword>
<dbReference type="PANTHER" id="PTHR10201:SF323">
    <property type="entry name" value="MATRIX METALLOPROTEINASE-21"/>
    <property type="match status" value="1"/>
</dbReference>